<sequence length="208" mass="23003">MSLSSAIVSLSAQNKVLIETTAGNITVKLYDETPGHKQNFLSLVARSYYDSTIFHRVIKNFMIQGGDPESRTASSNKVFSDGGPGYTLPAEINEQFIHKKGALAAARQPDNTNASRRSSGSQFYIVQGSIYPRAYLDKANKDKKVPYTEAQKKVYETVGGTPHLDGAYTIFGEVIAGLDVVDKIAQVETDRRDRPKQDVRIIRMTILK</sequence>
<protein>
    <recommendedName>
        <fullName evidence="5">Peptidyl-prolyl cis-trans isomerase</fullName>
        <shortName evidence="5">PPIase</shortName>
        <ecNumber evidence="5">5.2.1.8</ecNumber>
    </recommendedName>
</protein>
<evidence type="ECO:0000256" key="4">
    <source>
        <dbReference type="ARBA" id="ARBA00023235"/>
    </source>
</evidence>
<dbReference type="PANTHER" id="PTHR45625">
    <property type="entry name" value="PEPTIDYL-PROLYL CIS-TRANS ISOMERASE-RELATED"/>
    <property type="match status" value="1"/>
</dbReference>
<keyword evidence="8" id="KW-1185">Reference proteome</keyword>
<accession>A0A6N9NE74</accession>
<comment type="similarity">
    <text evidence="2 5">Belongs to the cyclophilin-type PPIase family.</text>
</comment>
<evidence type="ECO:0000259" key="6">
    <source>
        <dbReference type="PROSITE" id="PS50072"/>
    </source>
</evidence>
<comment type="function">
    <text evidence="1 5">PPIases accelerate the folding of proteins. It catalyzes the cis-trans isomerization of proline imidic peptide bonds in oligopeptides.</text>
</comment>
<keyword evidence="3 5" id="KW-0697">Rotamase</keyword>
<evidence type="ECO:0000256" key="5">
    <source>
        <dbReference type="RuleBase" id="RU363019"/>
    </source>
</evidence>
<dbReference type="PRINTS" id="PR00153">
    <property type="entry name" value="CSAPPISMRASE"/>
</dbReference>
<dbReference type="PIRSF" id="PIRSF001467">
    <property type="entry name" value="Peptidylpro_ismrse"/>
    <property type="match status" value="1"/>
</dbReference>
<dbReference type="InterPro" id="IPR029000">
    <property type="entry name" value="Cyclophilin-like_dom_sf"/>
</dbReference>
<evidence type="ECO:0000256" key="2">
    <source>
        <dbReference type="ARBA" id="ARBA00007365"/>
    </source>
</evidence>
<dbReference type="CDD" id="cd00317">
    <property type="entry name" value="cyclophilin"/>
    <property type="match status" value="1"/>
</dbReference>
<keyword evidence="4 5" id="KW-0413">Isomerase</keyword>
<dbReference type="InterPro" id="IPR024936">
    <property type="entry name" value="Cyclophilin-type_PPIase"/>
</dbReference>
<dbReference type="InterPro" id="IPR044666">
    <property type="entry name" value="Cyclophilin_A-like"/>
</dbReference>
<dbReference type="AlphaFoldDB" id="A0A6N9NE74"/>
<comment type="caution">
    <text evidence="7">The sequence shown here is derived from an EMBL/GenBank/DDBJ whole genome shotgun (WGS) entry which is preliminary data.</text>
</comment>
<evidence type="ECO:0000256" key="1">
    <source>
        <dbReference type="ARBA" id="ARBA00002388"/>
    </source>
</evidence>
<dbReference type="GO" id="GO:0006457">
    <property type="term" value="P:protein folding"/>
    <property type="evidence" value="ECO:0007669"/>
    <property type="project" value="InterPro"/>
</dbReference>
<dbReference type="InterPro" id="IPR020892">
    <property type="entry name" value="Cyclophilin-type_PPIase_CS"/>
</dbReference>
<evidence type="ECO:0000313" key="8">
    <source>
        <dbReference type="Proteomes" id="UP000470771"/>
    </source>
</evidence>
<dbReference type="Proteomes" id="UP000470771">
    <property type="component" value="Unassembled WGS sequence"/>
</dbReference>
<name>A0A6N9NE74_9FLAO</name>
<organism evidence="7 8">
    <name type="scientific">Acidiluteibacter ferrifornacis</name>
    <dbReference type="NCBI Taxonomy" id="2692424"/>
    <lineage>
        <taxon>Bacteria</taxon>
        <taxon>Pseudomonadati</taxon>
        <taxon>Bacteroidota</taxon>
        <taxon>Flavobacteriia</taxon>
        <taxon>Flavobacteriales</taxon>
        <taxon>Cryomorphaceae</taxon>
        <taxon>Acidiluteibacter</taxon>
    </lineage>
</organism>
<dbReference type="EMBL" id="WWNE01000003">
    <property type="protein sequence ID" value="NBG64918.1"/>
    <property type="molecule type" value="Genomic_DNA"/>
</dbReference>
<dbReference type="PROSITE" id="PS50072">
    <property type="entry name" value="CSA_PPIASE_2"/>
    <property type="match status" value="1"/>
</dbReference>
<dbReference type="PANTHER" id="PTHR45625:SF4">
    <property type="entry name" value="PEPTIDYLPROLYL ISOMERASE DOMAIN AND WD REPEAT-CONTAINING PROTEIN 1"/>
    <property type="match status" value="1"/>
</dbReference>
<dbReference type="InterPro" id="IPR002130">
    <property type="entry name" value="Cyclophilin-type_PPIase_dom"/>
</dbReference>
<dbReference type="EC" id="5.2.1.8" evidence="5"/>
<dbReference type="Pfam" id="PF00160">
    <property type="entry name" value="Pro_isomerase"/>
    <property type="match status" value="1"/>
</dbReference>
<dbReference type="SUPFAM" id="SSF50891">
    <property type="entry name" value="Cyclophilin-like"/>
    <property type="match status" value="1"/>
</dbReference>
<dbReference type="Gene3D" id="2.40.100.10">
    <property type="entry name" value="Cyclophilin-like"/>
    <property type="match status" value="1"/>
</dbReference>
<dbReference type="GO" id="GO:0003755">
    <property type="term" value="F:peptidyl-prolyl cis-trans isomerase activity"/>
    <property type="evidence" value="ECO:0007669"/>
    <property type="project" value="UniProtKB-UniRule"/>
</dbReference>
<proteinExistence type="inferred from homology"/>
<feature type="domain" description="PPIase cyclophilin-type" evidence="6">
    <location>
        <begin position="19"/>
        <end position="206"/>
    </location>
</feature>
<dbReference type="PROSITE" id="PS00170">
    <property type="entry name" value="CSA_PPIASE_1"/>
    <property type="match status" value="1"/>
</dbReference>
<reference evidence="7 8" key="1">
    <citation type="submission" date="2019-12" db="EMBL/GenBank/DDBJ databases">
        <authorList>
            <person name="Zhao J."/>
        </authorList>
    </citation>
    <scope>NUCLEOTIDE SEQUENCE [LARGE SCALE GENOMIC DNA]</scope>
    <source>
        <strain evidence="7 8">S-15</strain>
    </source>
</reference>
<evidence type="ECO:0000256" key="3">
    <source>
        <dbReference type="ARBA" id="ARBA00023110"/>
    </source>
</evidence>
<evidence type="ECO:0000313" key="7">
    <source>
        <dbReference type="EMBL" id="NBG64918.1"/>
    </source>
</evidence>
<gene>
    <name evidence="7" type="ORF">GQN54_02235</name>
</gene>
<comment type="catalytic activity">
    <reaction evidence="5">
        <text>[protein]-peptidylproline (omega=180) = [protein]-peptidylproline (omega=0)</text>
        <dbReference type="Rhea" id="RHEA:16237"/>
        <dbReference type="Rhea" id="RHEA-COMP:10747"/>
        <dbReference type="Rhea" id="RHEA-COMP:10748"/>
        <dbReference type="ChEBI" id="CHEBI:83833"/>
        <dbReference type="ChEBI" id="CHEBI:83834"/>
        <dbReference type="EC" id="5.2.1.8"/>
    </reaction>
</comment>